<name>A0A6P5RGQ6_PRUAV</name>
<dbReference type="GO" id="GO:0008270">
    <property type="term" value="F:zinc ion binding"/>
    <property type="evidence" value="ECO:0007669"/>
    <property type="project" value="UniProtKB-KW"/>
</dbReference>
<dbReference type="InterPro" id="IPR006564">
    <property type="entry name" value="Znf_PMZ"/>
</dbReference>
<keyword evidence="6" id="KW-0233">DNA recombination</keyword>
<dbReference type="InterPro" id="IPR001207">
    <property type="entry name" value="Transposase_mutator"/>
</dbReference>
<dbReference type="PROSITE" id="PS50158">
    <property type="entry name" value="ZF_CCHC"/>
    <property type="match status" value="1"/>
</dbReference>
<keyword evidence="2" id="KW-0479">Metal-binding</keyword>
<evidence type="ECO:0000256" key="6">
    <source>
        <dbReference type="ARBA" id="ARBA00023172"/>
    </source>
</evidence>
<dbReference type="GO" id="GO:0006313">
    <property type="term" value="P:DNA transposition"/>
    <property type="evidence" value="ECO:0007669"/>
    <property type="project" value="InterPro"/>
</dbReference>
<dbReference type="Pfam" id="PF10551">
    <property type="entry name" value="MULE"/>
    <property type="match status" value="1"/>
</dbReference>
<organism evidence="11 12">
    <name type="scientific">Prunus avium</name>
    <name type="common">Cherry</name>
    <name type="synonym">Cerasus avium</name>
    <dbReference type="NCBI Taxonomy" id="42229"/>
    <lineage>
        <taxon>Eukaryota</taxon>
        <taxon>Viridiplantae</taxon>
        <taxon>Streptophyta</taxon>
        <taxon>Embryophyta</taxon>
        <taxon>Tracheophyta</taxon>
        <taxon>Spermatophyta</taxon>
        <taxon>Magnoliopsida</taxon>
        <taxon>eudicotyledons</taxon>
        <taxon>Gunneridae</taxon>
        <taxon>Pentapetalae</taxon>
        <taxon>rosids</taxon>
        <taxon>fabids</taxon>
        <taxon>Rosales</taxon>
        <taxon>Rosaceae</taxon>
        <taxon>Amygdaloideae</taxon>
        <taxon>Amygdaleae</taxon>
        <taxon>Prunus</taxon>
    </lineage>
</organism>
<evidence type="ECO:0000313" key="12">
    <source>
        <dbReference type="RefSeq" id="XP_021802017.1"/>
    </source>
</evidence>
<gene>
    <name evidence="12" type="primary">LOC110746108</name>
</gene>
<dbReference type="AlphaFoldDB" id="A0A6P5RGQ6"/>
<dbReference type="InterPro" id="IPR004332">
    <property type="entry name" value="Transposase_MuDR"/>
</dbReference>
<feature type="domain" description="CCHC-type" evidence="9">
    <location>
        <begin position="588"/>
        <end position="602"/>
    </location>
</feature>
<keyword evidence="1" id="KW-0815">Transposition</keyword>
<evidence type="ECO:0000259" key="10">
    <source>
        <dbReference type="PROSITE" id="PS50966"/>
    </source>
</evidence>
<keyword evidence="11" id="KW-1185">Reference proteome</keyword>
<dbReference type="Proteomes" id="UP000515124">
    <property type="component" value="Unplaced"/>
</dbReference>
<feature type="region of interest" description="Disordered" evidence="8">
    <location>
        <begin position="610"/>
        <end position="695"/>
    </location>
</feature>
<dbReference type="InterPro" id="IPR018289">
    <property type="entry name" value="MULE_transposase_dom"/>
</dbReference>
<protein>
    <submittedName>
        <fullName evidence="12">Uncharacterized protein LOC110746108</fullName>
    </submittedName>
</protein>
<evidence type="ECO:0000256" key="8">
    <source>
        <dbReference type="SAM" id="MobiDB-lite"/>
    </source>
</evidence>
<keyword evidence="3 7" id="KW-0863">Zinc-finger</keyword>
<evidence type="ECO:0000256" key="7">
    <source>
        <dbReference type="PROSITE-ProRule" id="PRU00047"/>
    </source>
</evidence>
<evidence type="ECO:0000313" key="11">
    <source>
        <dbReference type="Proteomes" id="UP000515124"/>
    </source>
</evidence>
<dbReference type="GeneID" id="110746108"/>
<dbReference type="KEGG" id="pavi:110746108"/>
<dbReference type="InterPro" id="IPR001878">
    <property type="entry name" value="Znf_CCHC"/>
</dbReference>
<dbReference type="InterPro" id="IPR007527">
    <property type="entry name" value="Znf_SWIM"/>
</dbReference>
<dbReference type="PROSITE" id="PS01007">
    <property type="entry name" value="TRANSPOSASE_MUTATOR"/>
    <property type="match status" value="1"/>
</dbReference>
<evidence type="ECO:0000256" key="5">
    <source>
        <dbReference type="ARBA" id="ARBA00023125"/>
    </source>
</evidence>
<keyword evidence="5" id="KW-0238">DNA-binding</keyword>
<evidence type="ECO:0000256" key="3">
    <source>
        <dbReference type="ARBA" id="ARBA00022771"/>
    </source>
</evidence>
<feature type="non-terminal residue" evidence="12">
    <location>
        <position position="695"/>
    </location>
</feature>
<dbReference type="GO" id="GO:0004803">
    <property type="term" value="F:transposase activity"/>
    <property type="evidence" value="ECO:0007669"/>
    <property type="project" value="InterPro"/>
</dbReference>
<dbReference type="PROSITE" id="PS50966">
    <property type="entry name" value="ZF_SWIM"/>
    <property type="match status" value="1"/>
</dbReference>
<dbReference type="GO" id="GO:0003677">
    <property type="term" value="F:DNA binding"/>
    <property type="evidence" value="ECO:0007669"/>
    <property type="project" value="UniProtKB-KW"/>
</dbReference>
<feature type="domain" description="SWIM-type" evidence="10">
    <location>
        <begin position="462"/>
        <end position="494"/>
    </location>
</feature>
<reference evidence="12" key="1">
    <citation type="submission" date="2025-08" db="UniProtKB">
        <authorList>
            <consortium name="RefSeq"/>
        </authorList>
    </citation>
    <scope>IDENTIFICATION</scope>
</reference>
<dbReference type="Pfam" id="PF03108">
    <property type="entry name" value="DBD_Tnp_Mut"/>
    <property type="match status" value="1"/>
</dbReference>
<feature type="compositionally biased region" description="Polar residues" evidence="8">
    <location>
        <begin position="610"/>
        <end position="619"/>
    </location>
</feature>
<dbReference type="SMART" id="SM00575">
    <property type="entry name" value="ZnF_PMZ"/>
    <property type="match status" value="1"/>
</dbReference>
<dbReference type="RefSeq" id="XP_021802017.1">
    <property type="nucleotide sequence ID" value="XM_021946325.1"/>
</dbReference>
<dbReference type="PANTHER" id="PTHR31973:SF199">
    <property type="entry name" value="SWIM-TYPE DOMAIN-CONTAINING PROTEIN"/>
    <property type="match status" value="1"/>
</dbReference>
<evidence type="ECO:0000259" key="9">
    <source>
        <dbReference type="PROSITE" id="PS50158"/>
    </source>
</evidence>
<proteinExistence type="predicted"/>
<evidence type="ECO:0000256" key="2">
    <source>
        <dbReference type="ARBA" id="ARBA00022723"/>
    </source>
</evidence>
<dbReference type="Pfam" id="PF04434">
    <property type="entry name" value="SWIM"/>
    <property type="match status" value="1"/>
</dbReference>
<evidence type="ECO:0000256" key="4">
    <source>
        <dbReference type="ARBA" id="ARBA00022833"/>
    </source>
</evidence>
<sequence>MVTQILILKVRVMGMILKGIMNGQVRQVLKEALREYSIIHGRKLFFEKNDKTRVKAICNGGLKCPFVVYASQIGKNVQTFVIKKLSLEHTCGRVEKLKFANPKWICDRFSSKIKRNTYWNLKAFQGEVLESYHVRVSKTQVYRAKKLAKAQIEGNYIQQYARLWDYAEQLKKTNKGSTVKIKCDMVGGEAIFQRIYVCLAACKRGFLEGCRPVIGVDACHLKGPYSGQILTAVGVDGNNGLFPIAYAVAEIENKDSWIWFLSLLIEDLGIRNGLSWAFISDNQKGLIPAIAHVLPTAEHRMCVQHLYNNFRATHLGLPLKHMLWAAARATTIPWWEAEMDKMKEEDLEAWKWLVQRPPNNWTKSHFHTRYKCDHLLNNLCESFNAVIIDARDNSILTCLESIRMYVMLRMANRRAACGKWKHLVGPRIFKIIDKNKMGASQCIPRLAGEKMYQVSHMYGGEFVVDLAAMSCSCRRWDLCGIPCAHAISAIFHRDENPVEYVHECYKPETYMRSYQPIVHPIPSMDQWVKGGLPPIRPPFHKRQPGRPKRVRTKEAVEVQLPAPNLPNPLPPGYTAPAAKLRRLFIKIRCGACGKEGHNRRGCGRQAEAAQNGNVGQNEVQAADNGNAGQNDIAPAQTETAPVQTNAAPTQTETNAAPTQTDTALAQIEVIRRRGRGRGRGRGLWNPAARMSSLQP</sequence>
<dbReference type="PANTHER" id="PTHR31973">
    <property type="entry name" value="POLYPROTEIN, PUTATIVE-RELATED"/>
    <property type="match status" value="1"/>
</dbReference>
<keyword evidence="4" id="KW-0862">Zinc</keyword>
<evidence type="ECO:0000256" key="1">
    <source>
        <dbReference type="ARBA" id="ARBA00022578"/>
    </source>
</evidence>
<feature type="compositionally biased region" description="Polar residues" evidence="8">
    <location>
        <begin position="636"/>
        <end position="663"/>
    </location>
</feature>
<accession>A0A6P5RGQ6</accession>